<sequence length="86" mass="9135">MSGSGAKRVPIVHSVTVPFGHLDLRLHQLECGTRGWSLRPGGFQPAETRPVVNGALDGPALEAFIADMEIALSALRRFREDVGGAA</sequence>
<dbReference type="Proteomes" id="UP000006230">
    <property type="component" value="Unassembled WGS sequence"/>
</dbReference>
<reference evidence="1 2" key="1">
    <citation type="journal article" date="2010" name="J. Bacteriol.">
        <title>Genome sequences of Pelagibaca bermudensis HTCC2601T and Maritimibacter alkaliphilus HTCC2654T, the type strains of two marine Roseobacter genera.</title>
        <authorList>
            <person name="Thrash J.C."/>
            <person name="Cho J.C."/>
            <person name="Ferriera S."/>
            <person name="Johnson J."/>
            <person name="Vergin K.L."/>
            <person name="Giovannoni S.J."/>
        </authorList>
    </citation>
    <scope>NUCLEOTIDE SEQUENCE [LARGE SCALE GENOMIC DNA]</scope>
    <source>
        <strain evidence="2">DSM 26914 / JCM 13377 / KCTC 12554 / HTCC2601</strain>
    </source>
</reference>
<keyword evidence="2" id="KW-1185">Reference proteome</keyword>
<evidence type="ECO:0000313" key="2">
    <source>
        <dbReference type="Proteomes" id="UP000006230"/>
    </source>
</evidence>
<name>Q0FI97_SALBH</name>
<gene>
    <name evidence="1" type="ORF">R2601_23910</name>
</gene>
<evidence type="ECO:0000313" key="1">
    <source>
        <dbReference type="EMBL" id="EAU43919.1"/>
    </source>
</evidence>
<dbReference type="STRING" id="314265.R2601_23910"/>
<dbReference type="RefSeq" id="WP_007800154.1">
    <property type="nucleotide sequence ID" value="NZ_DS022276.1"/>
</dbReference>
<protein>
    <submittedName>
        <fullName evidence="1">Uncharacterized protein</fullName>
    </submittedName>
</protein>
<dbReference type="OrthoDB" id="7872254at2"/>
<dbReference type="HOGENOM" id="CLU_2495098_0_0_5"/>
<dbReference type="AlphaFoldDB" id="Q0FI97"/>
<organism evidence="1 2">
    <name type="scientific">Salipiger bermudensis (strain DSM 26914 / JCM 13377 / KCTC 12554 / HTCC2601)</name>
    <name type="common">Pelagibaca bermudensis</name>
    <dbReference type="NCBI Taxonomy" id="314265"/>
    <lineage>
        <taxon>Bacteria</taxon>
        <taxon>Pseudomonadati</taxon>
        <taxon>Pseudomonadota</taxon>
        <taxon>Alphaproteobacteria</taxon>
        <taxon>Rhodobacterales</taxon>
        <taxon>Roseobacteraceae</taxon>
        <taxon>Salipiger</taxon>
    </lineage>
</organism>
<dbReference type="EMBL" id="AATQ01000061">
    <property type="protein sequence ID" value="EAU43919.1"/>
    <property type="molecule type" value="Genomic_DNA"/>
</dbReference>
<comment type="caution">
    <text evidence="1">The sequence shown here is derived from an EMBL/GenBank/DDBJ whole genome shotgun (WGS) entry which is preliminary data.</text>
</comment>
<proteinExistence type="predicted"/>
<accession>Q0FI97</accession>